<proteinExistence type="predicted"/>
<comment type="caution">
    <text evidence="3">The sequence shown here is derived from an EMBL/GenBank/DDBJ whole genome shotgun (WGS) entry which is preliminary data.</text>
</comment>
<sequence length="668" mass="74619">MAITTSQHNITDAPHVSTNNFTSVAETSALEESTTTSMNSVMTSTQEPKQDNYMYYVLAGVAGFVVLLLIVVMIAFVVISQRRRRRNVAIMNSKSSQRVALLPSDDSRLNGVHNSLYGPDASSDDDTILPFQLPPSLSSRQPDTERSPSNQTSNVVVPPASILKKSEKQERSTLEIVLEEQNTYANDSGPGYSAAHALGDKVQEGVSSFMIGKKDENVKQPLPVPSANVHSRRSKKNLSSTSFNTENDLDKLKLPPKPTNLKSSKSFSAVHQNTQDHDFENLNDKDYVNCENLKVNLPLSKSVTKLAGCKDTQTISRVSIDDTESASKTVHQNRSSVKKSSSMRKPGQSARSNCEQHHSTSYQGAKPKSNDSSFLIPNFRNPMTPKDLINDRPHTEHTYSNLKNHDKFEKPLKSMYVNEPFASGHKVPNTLASDNTKIFNLPKTKERVSESQTRGNERNSGDYENPDGAMQSNKLSDENYEIPDSFETLIQKFETRGKETNPKTKKLLHKHGKSKTLARNEKLRIDGDYLKMTGKGQLPAEDDDDAYLTPDSMSQNATQDDMYVRMGNNEVDDEYVHMDGSKEKLERENAKKLDYLRMSNDLVTNMPEEQDLATCARQRGASLPFDDMSKVHDFPMASPPPCGFGLTSGYLNYDIKPRYVNCEFESKD</sequence>
<keyword evidence="2" id="KW-0472">Membrane</keyword>
<keyword evidence="4" id="KW-1185">Reference proteome</keyword>
<dbReference type="EMBL" id="JAIWYP010000001">
    <property type="protein sequence ID" value="KAH3880600.1"/>
    <property type="molecule type" value="Genomic_DNA"/>
</dbReference>
<feature type="compositionally biased region" description="Basic and acidic residues" evidence="1">
    <location>
        <begin position="443"/>
        <end position="461"/>
    </location>
</feature>
<accession>A0A9D4MQY4</accession>
<feature type="transmembrane region" description="Helical" evidence="2">
    <location>
        <begin position="53"/>
        <end position="79"/>
    </location>
</feature>
<feature type="region of interest" description="Disordered" evidence="1">
    <location>
        <begin position="213"/>
        <end position="272"/>
    </location>
</feature>
<feature type="region of interest" description="Disordered" evidence="1">
    <location>
        <begin position="322"/>
        <end position="406"/>
    </location>
</feature>
<feature type="compositionally biased region" description="Basic and acidic residues" evidence="1">
    <location>
        <begin position="388"/>
        <end position="406"/>
    </location>
</feature>
<evidence type="ECO:0000256" key="1">
    <source>
        <dbReference type="SAM" id="MobiDB-lite"/>
    </source>
</evidence>
<feature type="compositionally biased region" description="Polar residues" evidence="1">
    <location>
        <begin position="135"/>
        <end position="155"/>
    </location>
</feature>
<organism evidence="3 4">
    <name type="scientific">Dreissena polymorpha</name>
    <name type="common">Zebra mussel</name>
    <name type="synonym">Mytilus polymorpha</name>
    <dbReference type="NCBI Taxonomy" id="45954"/>
    <lineage>
        <taxon>Eukaryota</taxon>
        <taxon>Metazoa</taxon>
        <taxon>Spiralia</taxon>
        <taxon>Lophotrochozoa</taxon>
        <taxon>Mollusca</taxon>
        <taxon>Bivalvia</taxon>
        <taxon>Autobranchia</taxon>
        <taxon>Heteroconchia</taxon>
        <taxon>Euheterodonta</taxon>
        <taxon>Imparidentia</taxon>
        <taxon>Neoheterodontei</taxon>
        <taxon>Myida</taxon>
        <taxon>Dreissenoidea</taxon>
        <taxon>Dreissenidae</taxon>
        <taxon>Dreissena</taxon>
    </lineage>
</organism>
<feature type="compositionally biased region" description="Polar residues" evidence="1">
    <location>
        <begin position="349"/>
        <end position="363"/>
    </location>
</feature>
<evidence type="ECO:0000313" key="4">
    <source>
        <dbReference type="Proteomes" id="UP000828390"/>
    </source>
</evidence>
<keyword evidence="2" id="KW-0812">Transmembrane</keyword>
<dbReference type="AlphaFoldDB" id="A0A9D4MQY4"/>
<feature type="region of interest" description="Disordered" evidence="1">
    <location>
        <begin position="112"/>
        <end position="169"/>
    </location>
</feature>
<gene>
    <name evidence="3" type="ORF">DPMN_004519</name>
</gene>
<evidence type="ECO:0000313" key="3">
    <source>
        <dbReference type="EMBL" id="KAH3880600.1"/>
    </source>
</evidence>
<keyword evidence="2" id="KW-1133">Transmembrane helix</keyword>
<reference evidence="3" key="2">
    <citation type="submission" date="2020-11" db="EMBL/GenBank/DDBJ databases">
        <authorList>
            <person name="McCartney M.A."/>
            <person name="Auch B."/>
            <person name="Kono T."/>
            <person name="Mallez S."/>
            <person name="Becker A."/>
            <person name="Gohl D.M."/>
            <person name="Silverstein K.A.T."/>
            <person name="Koren S."/>
            <person name="Bechman K.B."/>
            <person name="Herman A."/>
            <person name="Abrahante J.E."/>
            <person name="Garbe J."/>
        </authorList>
    </citation>
    <scope>NUCLEOTIDE SEQUENCE</scope>
    <source>
        <strain evidence="3">Duluth1</strain>
        <tissue evidence="3">Whole animal</tissue>
    </source>
</reference>
<feature type="compositionally biased region" description="Polar residues" evidence="1">
    <location>
        <begin position="237"/>
        <end position="246"/>
    </location>
</feature>
<name>A0A9D4MQY4_DREPO</name>
<evidence type="ECO:0000256" key="2">
    <source>
        <dbReference type="SAM" id="Phobius"/>
    </source>
</evidence>
<dbReference type="Proteomes" id="UP000828390">
    <property type="component" value="Unassembled WGS sequence"/>
</dbReference>
<feature type="region of interest" description="Disordered" evidence="1">
    <location>
        <begin position="441"/>
        <end position="474"/>
    </location>
</feature>
<protein>
    <submittedName>
        <fullName evidence="3">Uncharacterized protein</fullName>
    </submittedName>
</protein>
<reference evidence="3" key="1">
    <citation type="journal article" date="2019" name="bioRxiv">
        <title>The Genome of the Zebra Mussel, Dreissena polymorpha: A Resource for Invasive Species Research.</title>
        <authorList>
            <person name="McCartney M.A."/>
            <person name="Auch B."/>
            <person name="Kono T."/>
            <person name="Mallez S."/>
            <person name="Zhang Y."/>
            <person name="Obille A."/>
            <person name="Becker A."/>
            <person name="Abrahante J.E."/>
            <person name="Garbe J."/>
            <person name="Badalamenti J.P."/>
            <person name="Herman A."/>
            <person name="Mangelson H."/>
            <person name="Liachko I."/>
            <person name="Sullivan S."/>
            <person name="Sone E.D."/>
            <person name="Koren S."/>
            <person name="Silverstein K.A.T."/>
            <person name="Beckman K.B."/>
            <person name="Gohl D.M."/>
        </authorList>
    </citation>
    <scope>NUCLEOTIDE SEQUENCE</scope>
    <source>
        <strain evidence="3">Duluth1</strain>
        <tissue evidence="3">Whole animal</tissue>
    </source>
</reference>